<reference evidence="2" key="1">
    <citation type="submission" date="2020-02" db="EMBL/GenBank/DDBJ databases">
        <authorList>
            <person name="Meier V. D."/>
        </authorList>
    </citation>
    <scope>NUCLEOTIDE SEQUENCE</scope>
    <source>
        <strain evidence="2">AVDCRST_MAG19</strain>
    </source>
</reference>
<evidence type="ECO:0000256" key="1">
    <source>
        <dbReference type="SAM" id="MobiDB-lite"/>
    </source>
</evidence>
<accession>A0A6J4UDB2</accession>
<dbReference type="EMBL" id="CADCWL010000010">
    <property type="protein sequence ID" value="CAA9544444.1"/>
    <property type="molecule type" value="Genomic_DNA"/>
</dbReference>
<dbReference type="AlphaFoldDB" id="A0A6J4UDB2"/>
<feature type="region of interest" description="Disordered" evidence="1">
    <location>
        <begin position="31"/>
        <end position="56"/>
    </location>
</feature>
<gene>
    <name evidence="2" type="ORF">AVDCRST_MAG19-185</name>
</gene>
<name>A0A6J4UDB2_9BACT</name>
<organism evidence="2">
    <name type="scientific">uncultured Thermomicrobiales bacterium</name>
    <dbReference type="NCBI Taxonomy" id="1645740"/>
    <lineage>
        <taxon>Bacteria</taxon>
        <taxon>Pseudomonadati</taxon>
        <taxon>Thermomicrobiota</taxon>
        <taxon>Thermomicrobia</taxon>
        <taxon>Thermomicrobiales</taxon>
        <taxon>environmental samples</taxon>
    </lineage>
</organism>
<sequence length="70" mass="7859">MLAVALAAWFGTRDEGSGYVEFGQNGRTRYAQGADGHWYPDDEEDDDSDWADGPSGSIDWRTSWRNTVGW</sequence>
<protein>
    <submittedName>
        <fullName evidence="2">Uncharacterized protein</fullName>
    </submittedName>
</protein>
<evidence type="ECO:0000313" key="2">
    <source>
        <dbReference type="EMBL" id="CAA9544444.1"/>
    </source>
</evidence>
<proteinExistence type="predicted"/>
<feature type="compositionally biased region" description="Acidic residues" evidence="1">
    <location>
        <begin position="41"/>
        <end position="50"/>
    </location>
</feature>